<keyword evidence="4" id="KW-1185">Reference proteome</keyword>
<dbReference type="EMBL" id="CP072361">
    <property type="protein sequence ID" value="QUB76016.1"/>
    <property type="molecule type" value="Genomic_DNA"/>
</dbReference>
<organism evidence="3 4">
    <name type="scientific">Prevotella melaninogenica</name>
    <dbReference type="NCBI Taxonomy" id="28132"/>
    <lineage>
        <taxon>Bacteria</taxon>
        <taxon>Pseudomonadati</taxon>
        <taxon>Bacteroidota</taxon>
        <taxon>Bacteroidia</taxon>
        <taxon>Bacteroidales</taxon>
        <taxon>Prevotellaceae</taxon>
        <taxon>Prevotella</taxon>
    </lineage>
</organism>
<sequence>METDKNTSADRNRKQTGKSEEIVADSAICTCDKGSKPGTFRVTSQQKIYCNGARKLVATDQDKDIKSLNFGSCAAKNNGPCSPNIVWSNTYNKIAIKGKMYPLTVKSSGTCKAGGGRINIQTSGQQVVVKPSSSPRKANSTAHKSPVFTEEDWKHLPQEDEKSQNKRVPAAVQVNNVLVNGKREITITPYDQEELLFTTSLTAGSMRGTGVKWDVCHGNRVIAKGLTEAPARTYFTKEGTYAVYAYVHKPGSPKGKGVARITVSYPKFKSLEWKDENGKPVTYIGLRNKVFAHVSLPGCKGIPVNCRFYYNGYEGKTYLSALTPMTLSAAGKVKIALSLSGDQLKKIIEDRKRFSNGQKIRIHLELSSRHWIENLTKASQHPILFNDKIEFRSLVIYKDSDCKEKLQGGIADSGSTVYVRVSTSNMETGKIRLDVYKHETGNQEEKSSKPSPVYSTSCPVNSTGVYKFSLTLAAPPYKEGTAYKVVVSWIFSSQSSNGNVNNNTNRQTSKETKEYILKGKEVLFSVKRHIPMPKAEPSKANVNRTEPEKDGCPRCREEWTDMLPRLKQVFGKVSPNRLKAVAQAYTEHMKALSMDTCWVKAHFFAQATIETGYTLNISENMNYKRERFEDIFPSKIFKGRWTKDGKWVSDRDKNGKRIYKDGMKRTLDKVYSITDTQERKIVLANIAYANKNGNGDYYSGDGWRFRGSGLVQITGRENYSKIQHLINTRFKLNVDIMTNGADTINGDDRIATLASMCYVYLRTEQNPQEFSNNKKDCTAFSKMIGNEIAEWKDGKVVTTNWRRKQKSFDRETSKAFLTESCLWGKKSSPKPKENLSKWHDPVDNPQITLWTQSGNYNPANAAFGLRRTNSPKKFRNHQGVDLFAIEGTNAYACLNGEVILVGDNPKREGLGQFVIIKVTDPKELEIFRERRINYIPQNLERVQGKGFNPSSPQIFFSYYHLKTISPKIKIGTSVQTGDIIGTTGTTGVPGGTKGPHLHFEIKSFNSFKDGLNNRCNPAFYVHYTQEGKIPPAEKEIQRRRKEKGQY</sequence>
<protein>
    <submittedName>
        <fullName evidence="3">Peptidoglycan DD-metalloendopeptidase family protein</fullName>
    </submittedName>
</protein>
<dbReference type="PANTHER" id="PTHR21666">
    <property type="entry name" value="PEPTIDASE-RELATED"/>
    <property type="match status" value="1"/>
</dbReference>
<dbReference type="Gene3D" id="2.70.70.10">
    <property type="entry name" value="Glucose Permease (Domain IIA)"/>
    <property type="match status" value="1"/>
</dbReference>
<dbReference type="SUPFAM" id="SSF51261">
    <property type="entry name" value="Duplicated hybrid motif"/>
    <property type="match status" value="2"/>
</dbReference>
<evidence type="ECO:0000256" key="1">
    <source>
        <dbReference type="SAM" id="MobiDB-lite"/>
    </source>
</evidence>
<dbReference type="InterPro" id="IPR023346">
    <property type="entry name" value="Lysozyme-like_dom_sf"/>
</dbReference>
<evidence type="ECO:0000313" key="3">
    <source>
        <dbReference type="EMBL" id="QUB76016.1"/>
    </source>
</evidence>
<dbReference type="CDD" id="cd12797">
    <property type="entry name" value="M23_peptidase"/>
    <property type="match status" value="1"/>
</dbReference>
<feature type="compositionally biased region" description="Basic and acidic residues" evidence="1">
    <location>
        <begin position="151"/>
        <end position="164"/>
    </location>
</feature>
<name>A0ABX7XQS6_9BACT</name>
<dbReference type="RefSeq" id="WP_211808004.1">
    <property type="nucleotide sequence ID" value="NZ_CP072361.1"/>
</dbReference>
<dbReference type="SUPFAM" id="SSF53955">
    <property type="entry name" value="Lysozyme-like"/>
    <property type="match status" value="1"/>
</dbReference>
<gene>
    <name evidence="3" type="ORF">J5A58_03275</name>
</gene>
<dbReference type="Pfam" id="PF14107">
    <property type="entry name" value="DUF4280"/>
    <property type="match status" value="1"/>
</dbReference>
<dbReference type="InterPro" id="IPR011055">
    <property type="entry name" value="Dup_hybrid_motif"/>
</dbReference>
<reference evidence="3 4" key="1">
    <citation type="submission" date="2021-03" db="EMBL/GenBank/DDBJ databases">
        <title>Human Oral Microbial Genomes.</title>
        <authorList>
            <person name="Johnston C.D."/>
            <person name="Chen T."/>
            <person name="Dewhirst F.E."/>
        </authorList>
    </citation>
    <scope>NUCLEOTIDE SEQUENCE [LARGE SCALE GENOMIC DNA]</scope>
    <source>
        <strain evidence="3 4">F0054</strain>
    </source>
</reference>
<dbReference type="InterPro" id="IPR016047">
    <property type="entry name" value="M23ase_b-sheet_dom"/>
</dbReference>
<dbReference type="PANTHER" id="PTHR21666:SF270">
    <property type="entry name" value="MUREIN HYDROLASE ACTIVATOR ENVC"/>
    <property type="match status" value="1"/>
</dbReference>
<evidence type="ECO:0000259" key="2">
    <source>
        <dbReference type="Pfam" id="PF01551"/>
    </source>
</evidence>
<accession>A0ABX7XQS6</accession>
<proteinExistence type="predicted"/>
<feature type="domain" description="M23ase beta-sheet core" evidence="2">
    <location>
        <begin position="956"/>
        <end position="1003"/>
    </location>
</feature>
<dbReference type="InterPro" id="IPR050570">
    <property type="entry name" value="Cell_wall_metabolism_enzyme"/>
</dbReference>
<feature type="region of interest" description="Disordered" evidence="1">
    <location>
        <begin position="1"/>
        <end position="20"/>
    </location>
</feature>
<evidence type="ECO:0000313" key="4">
    <source>
        <dbReference type="Proteomes" id="UP000682195"/>
    </source>
</evidence>
<feature type="compositionally biased region" description="Polar residues" evidence="1">
    <location>
        <begin position="128"/>
        <end position="143"/>
    </location>
</feature>
<dbReference type="Pfam" id="PF01551">
    <property type="entry name" value="Peptidase_M23"/>
    <property type="match status" value="1"/>
</dbReference>
<dbReference type="Proteomes" id="UP000682195">
    <property type="component" value="Chromosome 1"/>
</dbReference>
<feature type="region of interest" description="Disordered" evidence="1">
    <location>
        <begin position="128"/>
        <end position="167"/>
    </location>
</feature>
<feature type="region of interest" description="Disordered" evidence="1">
    <location>
        <begin position="534"/>
        <end position="553"/>
    </location>
</feature>
<dbReference type="Gene3D" id="1.10.530.10">
    <property type="match status" value="1"/>
</dbReference>
<dbReference type="InterPro" id="IPR025460">
    <property type="entry name" value="DUF4280"/>
</dbReference>